<keyword evidence="3 8" id="KW-0812">Transmembrane</keyword>
<sequence>MTRAILVELIYEKTLSIPAAAYNDYSATTLMSTDVDALANVSEMFHEAWAQVLEVIVSMVLLAQQVGWFCLVPLPLIYARNLRPKQLAWNKATQDRINRVVSVVRGIKTIKMLGLENVVRDQISYLRQAEIDASKDMRWVAVLANTSANALGLFTPAITIILFAAMSKSKLDAEIAYTTLAVLLLVTHPANMIMTIVPRAIASLASFQRIQDFIKKPHFEDARIRLQQEVTTLTDANCPARVVVEFKDVELKLASSTTPTLENINLRFNRGSIVVCTGPTAVGKSLLGLAIAGEVEISEGSLSVVSRRIGLCAQLPWLPEQCISETITGLSRTTGMHNDIWYRQVLDACCIDDGILLSPAVKGAGSGHARFSGGQRQRVALARAVYQRHDILVLDDPFSALDQRTQERVIVNLLGPSGLLQNSHTMVFLITSALAACSLADRILLLKHGRIEFDGDWSSLLTRSDSSPEGPFVNDDEARIDDQKKAEFVSVEESKLVIKNDELDIDRRSDDASVYRYYLQSVGVMNMLSLLSCTALYSFFSAFPQYWLKWWMQAGATKDIFYMLGYLICSTIAWVSTSSMLWVNFIKLAPRSGAVLHTDLLSTVLGAPLSFFLDKDTGAIVNKFGQDIQSPSEPLAGNNNT</sequence>
<comment type="subcellular location">
    <subcellularLocation>
        <location evidence="1">Membrane</location>
    </subcellularLocation>
</comment>
<keyword evidence="4" id="KW-0547">Nucleotide-binding</keyword>
<reference evidence="11" key="1">
    <citation type="journal article" date="2021" name="J Fungi (Basel)">
        <title>Virulence traits and population genomics of the black yeast Aureobasidium melanogenum.</title>
        <authorList>
            <person name="Cernosa A."/>
            <person name="Sun X."/>
            <person name="Gostincar C."/>
            <person name="Fang C."/>
            <person name="Gunde-Cimerman N."/>
            <person name="Song Z."/>
        </authorList>
    </citation>
    <scope>NUCLEOTIDE SEQUENCE</scope>
    <source>
        <strain evidence="11">EXF-9298</strain>
    </source>
</reference>
<evidence type="ECO:0000313" key="11">
    <source>
        <dbReference type="EMBL" id="KAG9968881.1"/>
    </source>
</evidence>
<feature type="transmembrane region" description="Helical" evidence="8">
    <location>
        <begin position="517"/>
        <end position="540"/>
    </location>
</feature>
<organism evidence="11 12">
    <name type="scientific">Aureobasidium melanogenum</name>
    <name type="common">Aureobasidium pullulans var. melanogenum</name>
    <dbReference type="NCBI Taxonomy" id="46634"/>
    <lineage>
        <taxon>Eukaryota</taxon>
        <taxon>Fungi</taxon>
        <taxon>Dikarya</taxon>
        <taxon>Ascomycota</taxon>
        <taxon>Pezizomycotina</taxon>
        <taxon>Dothideomycetes</taxon>
        <taxon>Dothideomycetidae</taxon>
        <taxon>Dothideales</taxon>
        <taxon>Saccotheciaceae</taxon>
        <taxon>Aureobasidium</taxon>
    </lineage>
</organism>
<protein>
    <submittedName>
        <fullName evidence="11">P-loop containing nucleoside triphosphate hydrolase protein</fullName>
    </submittedName>
</protein>
<evidence type="ECO:0000256" key="1">
    <source>
        <dbReference type="ARBA" id="ARBA00004370"/>
    </source>
</evidence>
<dbReference type="GO" id="GO:0005524">
    <property type="term" value="F:ATP binding"/>
    <property type="evidence" value="ECO:0007669"/>
    <property type="project" value="UniProtKB-KW"/>
</dbReference>
<proteinExistence type="predicted"/>
<keyword evidence="12" id="KW-1185">Reference proteome</keyword>
<feature type="non-terminal residue" evidence="11">
    <location>
        <position position="641"/>
    </location>
</feature>
<keyword evidence="11" id="KW-0378">Hydrolase</keyword>
<dbReference type="Gene3D" id="3.40.50.300">
    <property type="entry name" value="P-loop containing nucleotide triphosphate hydrolases"/>
    <property type="match status" value="1"/>
</dbReference>
<dbReference type="GO" id="GO:0016887">
    <property type="term" value="F:ATP hydrolysis activity"/>
    <property type="evidence" value="ECO:0007669"/>
    <property type="project" value="InterPro"/>
</dbReference>
<dbReference type="InterPro" id="IPR050173">
    <property type="entry name" value="ABC_transporter_C-like"/>
</dbReference>
<feature type="domain" description="ABC transporter" evidence="9">
    <location>
        <begin position="244"/>
        <end position="473"/>
    </location>
</feature>
<feature type="transmembrane region" description="Helical" evidence="8">
    <location>
        <begin position="175"/>
        <end position="197"/>
    </location>
</feature>
<feature type="transmembrane region" description="Helical" evidence="8">
    <location>
        <begin position="139"/>
        <end position="163"/>
    </location>
</feature>
<dbReference type="PROSITE" id="PS50893">
    <property type="entry name" value="ABC_TRANSPORTER_2"/>
    <property type="match status" value="1"/>
</dbReference>
<dbReference type="SUPFAM" id="SSF90123">
    <property type="entry name" value="ABC transporter transmembrane region"/>
    <property type="match status" value="2"/>
</dbReference>
<evidence type="ECO:0000256" key="4">
    <source>
        <dbReference type="ARBA" id="ARBA00022741"/>
    </source>
</evidence>
<dbReference type="PROSITE" id="PS00211">
    <property type="entry name" value="ABC_TRANSPORTER_1"/>
    <property type="match status" value="1"/>
</dbReference>
<dbReference type="InterPro" id="IPR036640">
    <property type="entry name" value="ABC1_TM_sf"/>
</dbReference>
<evidence type="ECO:0000256" key="2">
    <source>
        <dbReference type="ARBA" id="ARBA00022448"/>
    </source>
</evidence>
<dbReference type="InterPro" id="IPR003439">
    <property type="entry name" value="ABC_transporter-like_ATP-bd"/>
</dbReference>
<name>A0A9P8FD60_AURME</name>
<evidence type="ECO:0000256" key="8">
    <source>
        <dbReference type="SAM" id="Phobius"/>
    </source>
</evidence>
<dbReference type="EMBL" id="JAHFXS010003278">
    <property type="protein sequence ID" value="KAG9968881.1"/>
    <property type="molecule type" value="Genomic_DNA"/>
</dbReference>
<evidence type="ECO:0000259" key="10">
    <source>
        <dbReference type="PROSITE" id="PS50929"/>
    </source>
</evidence>
<reference evidence="11" key="2">
    <citation type="submission" date="2021-08" db="EMBL/GenBank/DDBJ databases">
        <authorList>
            <person name="Gostincar C."/>
            <person name="Sun X."/>
            <person name="Song Z."/>
            <person name="Gunde-Cimerman N."/>
        </authorList>
    </citation>
    <scope>NUCLEOTIDE SEQUENCE</scope>
    <source>
        <strain evidence="11">EXF-9298</strain>
    </source>
</reference>
<keyword evidence="2" id="KW-0813">Transport</keyword>
<dbReference type="SMART" id="SM00382">
    <property type="entry name" value="AAA"/>
    <property type="match status" value="1"/>
</dbReference>
<dbReference type="PANTHER" id="PTHR24223:SF345">
    <property type="entry name" value="ABC MULTIDRUG TRANSPORTER (EUROFUNG)"/>
    <property type="match status" value="1"/>
</dbReference>
<evidence type="ECO:0000256" key="5">
    <source>
        <dbReference type="ARBA" id="ARBA00022840"/>
    </source>
</evidence>
<evidence type="ECO:0000256" key="7">
    <source>
        <dbReference type="ARBA" id="ARBA00023136"/>
    </source>
</evidence>
<evidence type="ECO:0000256" key="3">
    <source>
        <dbReference type="ARBA" id="ARBA00022692"/>
    </source>
</evidence>
<dbReference type="InterPro" id="IPR017871">
    <property type="entry name" value="ABC_transporter-like_CS"/>
</dbReference>
<dbReference type="AlphaFoldDB" id="A0A9P8FD60"/>
<keyword evidence="7 8" id="KW-0472">Membrane</keyword>
<accession>A0A9P8FD60</accession>
<evidence type="ECO:0000313" key="12">
    <source>
        <dbReference type="Proteomes" id="UP000729357"/>
    </source>
</evidence>
<dbReference type="GO" id="GO:0016020">
    <property type="term" value="C:membrane"/>
    <property type="evidence" value="ECO:0007669"/>
    <property type="project" value="UniProtKB-SubCell"/>
</dbReference>
<feature type="transmembrane region" description="Helical" evidence="8">
    <location>
        <begin position="560"/>
        <end position="583"/>
    </location>
</feature>
<evidence type="ECO:0000256" key="6">
    <source>
        <dbReference type="ARBA" id="ARBA00022989"/>
    </source>
</evidence>
<gene>
    <name evidence="11" type="ORF">KCU98_g15448</name>
</gene>
<feature type="domain" description="ABC transmembrane type-1" evidence="10">
    <location>
        <begin position="1"/>
        <end position="202"/>
    </location>
</feature>
<keyword evidence="5" id="KW-0067">ATP-binding</keyword>
<feature type="domain" description="ABC transmembrane type-1" evidence="10">
    <location>
        <begin position="530"/>
        <end position="630"/>
    </location>
</feature>
<dbReference type="InterPro" id="IPR027417">
    <property type="entry name" value="P-loop_NTPase"/>
</dbReference>
<dbReference type="Proteomes" id="UP000729357">
    <property type="component" value="Unassembled WGS sequence"/>
</dbReference>
<evidence type="ECO:0000259" key="9">
    <source>
        <dbReference type="PROSITE" id="PS50893"/>
    </source>
</evidence>
<dbReference type="PANTHER" id="PTHR24223">
    <property type="entry name" value="ATP-BINDING CASSETTE SUB-FAMILY C"/>
    <property type="match status" value="1"/>
</dbReference>
<dbReference type="InterPro" id="IPR003593">
    <property type="entry name" value="AAA+_ATPase"/>
</dbReference>
<keyword evidence="6 8" id="KW-1133">Transmembrane helix</keyword>
<dbReference type="Pfam" id="PF00664">
    <property type="entry name" value="ABC_membrane"/>
    <property type="match status" value="2"/>
</dbReference>
<comment type="caution">
    <text evidence="11">The sequence shown here is derived from an EMBL/GenBank/DDBJ whole genome shotgun (WGS) entry which is preliminary data.</text>
</comment>
<dbReference type="PROSITE" id="PS50929">
    <property type="entry name" value="ABC_TM1F"/>
    <property type="match status" value="2"/>
</dbReference>
<dbReference type="InterPro" id="IPR011527">
    <property type="entry name" value="ABC1_TM_dom"/>
</dbReference>
<dbReference type="SUPFAM" id="SSF52540">
    <property type="entry name" value="P-loop containing nucleoside triphosphate hydrolases"/>
    <property type="match status" value="1"/>
</dbReference>
<dbReference type="GO" id="GO:0140359">
    <property type="term" value="F:ABC-type transporter activity"/>
    <property type="evidence" value="ECO:0007669"/>
    <property type="project" value="InterPro"/>
</dbReference>
<dbReference type="Gene3D" id="1.20.1560.10">
    <property type="entry name" value="ABC transporter type 1, transmembrane domain"/>
    <property type="match status" value="2"/>
</dbReference>
<dbReference type="Pfam" id="PF00005">
    <property type="entry name" value="ABC_tran"/>
    <property type="match status" value="1"/>
</dbReference>